<keyword evidence="8" id="KW-1015">Disulfide bond</keyword>
<sequence length="859" mass="91141">MDELRHSSLIFLILSLLFQSFFYANSESFIGINYGLVADNLPPPSETAKLLKSTSIGKVRLYGADPAIITSLANSDIGIVIGTSNADIPALATDPNFAKQWITTNVKPYYPASNIILITVGNEVFKSGDQNLISQLVPAMHNVQEALSSESLGGKIKVSTVHAMSVLANSEPPSAGSFDPAFGDTMKGLLGFLKDTGSPFMVNPYPFFAYQSDPRPETLAFCLFQPNSGRPDSGTQIAYMNMFDAQVDAVRSALNAMDSKDVEIVVAETGWAYKGDTDEVGATIENAKAYNANLIAHLRSMVGTPLMPGKSVDTYLFGLFDENLKPGKGSERAFGLFNPDLTMTYDVGLTMSSQSPKTPPTPPPTPPTRTPVLAPGTPYPTTFPRGGCGPQDSISLADGGCKGNNCSPPESESFIGINYGQVADNLPPPSETAKLLKSTAIGKVRLYGADPAIISALANTGIGIVVGTSNGDIPALANDPNFAKQWVNANVKPYYPASNIILITVGNEVMTSGDQGLASQLVPAMHNVQEALNCESLGDKIKVSTVHAMSVLANSEPPSAGSFNPAFGDTMKGLLGFLRDTGSPFTINPYPFFAYQSDPRPETLAFCLFQPNAGRFDAGTKITYMNMFDAQVDAIRSALNAMDAKSVEIVVAETGWPYKGGDKEVGTSVENAKAYNGNLVAHLRSMVGTPLMPGKSVDTYLFALYDEDLKPGAGSERAFGLFKLDRTIAYDAGLTKSSQSSTPTPTPTTPTTPTTTPTTPATPAAKTKGWCIPKGGLSDAQLQTNIDYACGQPGMNCGPIQPNGACFEPNTLASHAAYAMNLLYQTLGRNPWNCDFSQTATLTSTNPSYKNCNYPGGST</sequence>
<evidence type="ECO:0000256" key="12">
    <source>
        <dbReference type="SAM" id="SignalP"/>
    </source>
</evidence>
<gene>
    <name evidence="14" type="ORF">C5167_038178</name>
</gene>
<feature type="region of interest" description="Disordered" evidence="11">
    <location>
        <begin position="734"/>
        <end position="766"/>
    </location>
</feature>
<dbReference type="FunFam" id="3.20.20.80:FF:000005">
    <property type="entry name" value="Glucan endo-1,3-beta-glucosidase 14"/>
    <property type="match status" value="2"/>
</dbReference>
<evidence type="ECO:0000256" key="11">
    <source>
        <dbReference type="SAM" id="MobiDB-lite"/>
    </source>
</evidence>
<evidence type="ECO:0000256" key="5">
    <source>
        <dbReference type="ARBA" id="ARBA00022525"/>
    </source>
</evidence>
<dbReference type="InterPro" id="IPR017853">
    <property type="entry name" value="GH"/>
</dbReference>
<dbReference type="Pfam" id="PF00332">
    <property type="entry name" value="Glyco_hydro_17"/>
    <property type="match status" value="2"/>
</dbReference>
<protein>
    <recommendedName>
        <fullName evidence="4">glucan endo-1,3-beta-D-glucosidase</fullName>
        <ecNumber evidence="4">3.2.1.39</ecNumber>
    </recommendedName>
</protein>
<dbReference type="AlphaFoldDB" id="A0A4Y7IBM2"/>
<keyword evidence="7" id="KW-0378">Hydrolase</keyword>
<proteinExistence type="inferred from homology"/>
<evidence type="ECO:0000256" key="3">
    <source>
        <dbReference type="ARBA" id="ARBA00008773"/>
    </source>
</evidence>
<dbReference type="PANTHER" id="PTHR32227">
    <property type="entry name" value="GLUCAN ENDO-1,3-BETA-GLUCOSIDASE BG1-RELATED-RELATED"/>
    <property type="match status" value="1"/>
</dbReference>
<evidence type="ECO:0000256" key="8">
    <source>
        <dbReference type="ARBA" id="ARBA00023157"/>
    </source>
</evidence>
<feature type="compositionally biased region" description="Pro residues" evidence="11">
    <location>
        <begin position="357"/>
        <end position="369"/>
    </location>
</feature>
<comment type="catalytic activity">
    <reaction evidence="1">
        <text>Hydrolysis of (1-&gt;3)-beta-D-glucosidic linkages in (1-&gt;3)-beta-D-glucans.</text>
        <dbReference type="EC" id="3.2.1.39"/>
    </reaction>
</comment>
<evidence type="ECO:0000256" key="6">
    <source>
        <dbReference type="ARBA" id="ARBA00022729"/>
    </source>
</evidence>
<dbReference type="OMA" id="DAPFMAH"/>
<evidence type="ECO:0000313" key="14">
    <source>
        <dbReference type="EMBL" id="RZC45210.1"/>
    </source>
</evidence>
<comment type="similarity">
    <text evidence="3 10">Belongs to the glycosyl hydrolase 17 family.</text>
</comment>
<dbReference type="EC" id="3.2.1.39" evidence="4"/>
<dbReference type="FunFam" id="1.20.58.1040:FF:000003">
    <property type="entry name" value="glucan endo-1,3-beta-glucosidase 7"/>
    <property type="match status" value="1"/>
</dbReference>
<dbReference type="Gene3D" id="3.20.20.80">
    <property type="entry name" value="Glycosidases"/>
    <property type="match status" value="2"/>
</dbReference>
<evidence type="ECO:0000256" key="9">
    <source>
        <dbReference type="ARBA" id="ARBA00023295"/>
    </source>
</evidence>
<keyword evidence="6 12" id="KW-0732">Signal</keyword>
<feature type="region of interest" description="Disordered" evidence="11">
    <location>
        <begin position="350"/>
        <end position="371"/>
    </location>
</feature>
<dbReference type="GO" id="GO:0005576">
    <property type="term" value="C:extracellular region"/>
    <property type="evidence" value="ECO:0007669"/>
    <property type="project" value="UniProtKB-SubCell"/>
</dbReference>
<dbReference type="InterPro" id="IPR044965">
    <property type="entry name" value="Glyco_hydro_17_plant"/>
</dbReference>
<evidence type="ECO:0000256" key="2">
    <source>
        <dbReference type="ARBA" id="ARBA00004613"/>
    </source>
</evidence>
<dbReference type="GO" id="GO:0042973">
    <property type="term" value="F:glucan endo-1,3-beta-D-glucosidase activity"/>
    <property type="evidence" value="ECO:0007669"/>
    <property type="project" value="UniProtKB-EC"/>
</dbReference>
<reference evidence="14 15" key="1">
    <citation type="journal article" date="2018" name="Science">
        <title>The opium poppy genome and morphinan production.</title>
        <authorList>
            <person name="Guo L."/>
            <person name="Winzer T."/>
            <person name="Yang X."/>
            <person name="Li Y."/>
            <person name="Ning Z."/>
            <person name="He Z."/>
            <person name="Teodor R."/>
            <person name="Lu Y."/>
            <person name="Bowser T.A."/>
            <person name="Graham I.A."/>
            <person name="Ye K."/>
        </authorList>
    </citation>
    <scope>NUCLEOTIDE SEQUENCE [LARGE SCALE GENOMIC DNA]</scope>
    <source>
        <strain evidence="15">cv. HN1</strain>
        <tissue evidence="14">Leaves</tissue>
    </source>
</reference>
<dbReference type="SUPFAM" id="SSF51445">
    <property type="entry name" value="(Trans)glycosidases"/>
    <property type="match status" value="2"/>
</dbReference>
<organism evidence="14 15">
    <name type="scientific">Papaver somniferum</name>
    <name type="common">Opium poppy</name>
    <dbReference type="NCBI Taxonomy" id="3469"/>
    <lineage>
        <taxon>Eukaryota</taxon>
        <taxon>Viridiplantae</taxon>
        <taxon>Streptophyta</taxon>
        <taxon>Embryophyta</taxon>
        <taxon>Tracheophyta</taxon>
        <taxon>Spermatophyta</taxon>
        <taxon>Magnoliopsida</taxon>
        <taxon>Ranunculales</taxon>
        <taxon>Papaveraceae</taxon>
        <taxon>Papaveroideae</taxon>
        <taxon>Papaver</taxon>
    </lineage>
</organism>
<dbReference type="InterPro" id="IPR000490">
    <property type="entry name" value="Glyco_hydro_17"/>
</dbReference>
<dbReference type="SMART" id="SM00768">
    <property type="entry name" value="X8"/>
    <property type="match status" value="1"/>
</dbReference>
<feature type="compositionally biased region" description="Low complexity" evidence="11">
    <location>
        <begin position="751"/>
        <end position="765"/>
    </location>
</feature>
<dbReference type="Gramene" id="RZC45210">
    <property type="protein sequence ID" value="RZC45210"/>
    <property type="gene ID" value="C5167_038178"/>
</dbReference>
<feature type="signal peptide" evidence="12">
    <location>
        <begin position="1"/>
        <end position="26"/>
    </location>
</feature>
<keyword evidence="5" id="KW-0964">Secreted</keyword>
<feature type="domain" description="X8" evidence="13">
    <location>
        <begin position="769"/>
        <end position="854"/>
    </location>
</feature>
<evidence type="ECO:0000313" key="15">
    <source>
        <dbReference type="Proteomes" id="UP000316621"/>
    </source>
</evidence>
<comment type="subcellular location">
    <subcellularLocation>
        <location evidence="2">Secreted</location>
    </subcellularLocation>
</comment>
<dbReference type="Gene3D" id="1.20.58.1040">
    <property type="match status" value="1"/>
</dbReference>
<evidence type="ECO:0000256" key="10">
    <source>
        <dbReference type="RuleBase" id="RU004335"/>
    </source>
</evidence>
<evidence type="ECO:0000259" key="13">
    <source>
        <dbReference type="SMART" id="SM00768"/>
    </source>
</evidence>
<evidence type="ECO:0000256" key="1">
    <source>
        <dbReference type="ARBA" id="ARBA00000382"/>
    </source>
</evidence>
<keyword evidence="15" id="KW-1185">Reference proteome</keyword>
<dbReference type="EMBL" id="CM010715">
    <property type="protein sequence ID" value="RZC45210.1"/>
    <property type="molecule type" value="Genomic_DNA"/>
</dbReference>
<feature type="chain" id="PRO_5021187002" description="glucan endo-1,3-beta-D-glucosidase" evidence="12">
    <location>
        <begin position="27"/>
        <end position="859"/>
    </location>
</feature>
<accession>A0A4Y7IBM2</accession>
<name>A0A4Y7IBM2_PAPSO</name>
<evidence type="ECO:0000256" key="4">
    <source>
        <dbReference type="ARBA" id="ARBA00012780"/>
    </source>
</evidence>
<keyword evidence="9" id="KW-0326">Glycosidase</keyword>
<dbReference type="InterPro" id="IPR012946">
    <property type="entry name" value="X8"/>
</dbReference>
<dbReference type="Proteomes" id="UP000316621">
    <property type="component" value="Chromosome 1"/>
</dbReference>
<dbReference type="GO" id="GO:0005975">
    <property type="term" value="P:carbohydrate metabolic process"/>
    <property type="evidence" value="ECO:0007669"/>
    <property type="project" value="InterPro"/>
</dbReference>
<evidence type="ECO:0000256" key="7">
    <source>
        <dbReference type="ARBA" id="ARBA00022801"/>
    </source>
</evidence>
<dbReference type="Pfam" id="PF07983">
    <property type="entry name" value="X8"/>
    <property type="match status" value="1"/>
</dbReference>